<protein>
    <submittedName>
        <fullName evidence="1">Uncharacterized protein</fullName>
    </submittedName>
</protein>
<evidence type="ECO:0000313" key="1">
    <source>
        <dbReference type="EMBL" id="QYC41239.1"/>
    </source>
</evidence>
<sequence>MTAQGTVVDEQLWSVSEAARHGDRLRLRIGRSLP</sequence>
<gene>
    <name evidence="1" type="ORF">Nocox_18150</name>
</gene>
<name>A0ABX8U0R4_9ACTN</name>
<evidence type="ECO:0000313" key="2">
    <source>
        <dbReference type="Proteomes" id="UP000824681"/>
    </source>
</evidence>
<reference evidence="1 2" key="1">
    <citation type="journal article" date="2021" name="ACS Chem. Biol.">
        <title>Genomic-Led Discovery of a Novel Glycopeptide Antibiotic by Nonomuraea coxensis DSM 45129.</title>
        <authorList>
            <person name="Yushchuk O."/>
            <person name="Vior N.M."/>
            <person name="Andreo-Vidal A."/>
            <person name="Berini F."/>
            <person name="Ruckert C."/>
            <person name="Busche T."/>
            <person name="Binda E."/>
            <person name="Kalinowski J."/>
            <person name="Truman A.W."/>
            <person name="Marinelli F."/>
        </authorList>
    </citation>
    <scope>NUCLEOTIDE SEQUENCE [LARGE SCALE GENOMIC DNA]</scope>
    <source>
        <strain evidence="1 2">DSM 45129</strain>
    </source>
</reference>
<organism evidence="1 2">
    <name type="scientific">Nonomuraea coxensis DSM 45129</name>
    <dbReference type="NCBI Taxonomy" id="1122611"/>
    <lineage>
        <taxon>Bacteria</taxon>
        <taxon>Bacillati</taxon>
        <taxon>Actinomycetota</taxon>
        <taxon>Actinomycetes</taxon>
        <taxon>Streptosporangiales</taxon>
        <taxon>Streptosporangiaceae</taxon>
        <taxon>Nonomuraea</taxon>
    </lineage>
</organism>
<dbReference type="EMBL" id="CP068985">
    <property type="protein sequence ID" value="QYC41239.1"/>
    <property type="molecule type" value="Genomic_DNA"/>
</dbReference>
<proteinExistence type="predicted"/>
<keyword evidence="2" id="KW-1185">Reference proteome</keyword>
<accession>A0ABX8U0R4</accession>
<dbReference type="Proteomes" id="UP000824681">
    <property type="component" value="Chromosome"/>
</dbReference>